<evidence type="ECO:0000313" key="1">
    <source>
        <dbReference type="EMBL" id="KAI8524872.1"/>
    </source>
</evidence>
<sequence>MTLTFKDLKSQVLLGPSKRHGMTLVCSAISSGSGMLVHDFCAPHHHYHTLTFSLKPHPPILDEASNGEIDDDKLNENDEKDFHRRCLRRRATITALSDSDYYSFAALGEIVIANWTRGHREVKLLFFIKPNRKILEQISATNRPTTTVKFHTSNEIHFQQFRVDDMSPKKKQDAITEIDKDGYGAIDLNKFADFYLKNKSNGLEIVGLGCIYT</sequence>
<dbReference type="EMBL" id="CM046400">
    <property type="protein sequence ID" value="KAI8524872.1"/>
    <property type="molecule type" value="Genomic_DNA"/>
</dbReference>
<proteinExistence type="predicted"/>
<reference evidence="1" key="1">
    <citation type="submission" date="2022-02" db="EMBL/GenBank/DDBJ databases">
        <title>Plant Genome Project.</title>
        <authorList>
            <person name="Zhang R.-G."/>
        </authorList>
    </citation>
    <scope>NUCLEOTIDE SEQUENCE</scope>
    <source>
        <strain evidence="1">AT1</strain>
    </source>
</reference>
<accession>A0ACC0L8I4</accession>
<dbReference type="Proteomes" id="UP001062846">
    <property type="component" value="Chromosome 13"/>
</dbReference>
<organism evidence="1 2">
    <name type="scientific">Rhododendron molle</name>
    <name type="common">Chinese azalea</name>
    <name type="synonym">Azalea mollis</name>
    <dbReference type="NCBI Taxonomy" id="49168"/>
    <lineage>
        <taxon>Eukaryota</taxon>
        <taxon>Viridiplantae</taxon>
        <taxon>Streptophyta</taxon>
        <taxon>Embryophyta</taxon>
        <taxon>Tracheophyta</taxon>
        <taxon>Spermatophyta</taxon>
        <taxon>Magnoliopsida</taxon>
        <taxon>eudicotyledons</taxon>
        <taxon>Gunneridae</taxon>
        <taxon>Pentapetalae</taxon>
        <taxon>asterids</taxon>
        <taxon>Ericales</taxon>
        <taxon>Ericaceae</taxon>
        <taxon>Ericoideae</taxon>
        <taxon>Rhodoreae</taxon>
        <taxon>Rhododendron</taxon>
    </lineage>
</organism>
<gene>
    <name evidence="1" type="ORF">RHMOL_Rhmol13G0183200</name>
</gene>
<name>A0ACC0L8I4_RHOML</name>
<protein>
    <submittedName>
        <fullName evidence="1">Uncharacterized protein</fullName>
    </submittedName>
</protein>
<evidence type="ECO:0000313" key="2">
    <source>
        <dbReference type="Proteomes" id="UP001062846"/>
    </source>
</evidence>
<comment type="caution">
    <text evidence="1">The sequence shown here is derived from an EMBL/GenBank/DDBJ whole genome shotgun (WGS) entry which is preliminary data.</text>
</comment>
<keyword evidence="2" id="KW-1185">Reference proteome</keyword>